<evidence type="ECO:0000313" key="1">
    <source>
        <dbReference type="EMBL" id="APG26806.1"/>
    </source>
</evidence>
<dbReference type="RefSeq" id="WP_072282766.1">
    <property type="nucleotide sequence ID" value="NZ_CP015519.1"/>
</dbReference>
<dbReference type="STRING" id="1842532.A7E78_02405"/>
<dbReference type="Gene3D" id="3.30.160.150">
    <property type="entry name" value="Lipoprotein like domain"/>
    <property type="match status" value="1"/>
</dbReference>
<dbReference type="AlphaFoldDB" id="A0A1L3GLI1"/>
<dbReference type="Proteomes" id="UP000182517">
    <property type="component" value="Chromosome"/>
</dbReference>
<reference evidence="1 2" key="1">
    <citation type="journal article" date="2017" name="Genome Announc.">
        <title>Complete Genome Sequences of Two Acetylene-Fermenting Pelobacter acetylenicus Strains.</title>
        <authorList>
            <person name="Sutton J.M."/>
            <person name="Baesman S.M."/>
            <person name="Fierst J.L."/>
            <person name="Poret-Peterson A.T."/>
            <person name="Oremland R.S."/>
            <person name="Dunlap D.S."/>
            <person name="Akob D.M."/>
        </authorList>
    </citation>
    <scope>NUCLEOTIDE SEQUENCE [LARGE SCALE GENOMIC DNA]</scope>
    <source>
        <strain evidence="1 2">SFB93</strain>
    </source>
</reference>
<organism evidence="1 2">
    <name type="scientific">Syntrophotalea acetylenivorans</name>
    <dbReference type="NCBI Taxonomy" id="1842532"/>
    <lineage>
        <taxon>Bacteria</taxon>
        <taxon>Pseudomonadati</taxon>
        <taxon>Thermodesulfobacteriota</taxon>
        <taxon>Desulfuromonadia</taxon>
        <taxon>Desulfuromonadales</taxon>
        <taxon>Syntrophotaleaceae</taxon>
        <taxon>Syntrophotalea</taxon>
    </lineage>
</organism>
<gene>
    <name evidence="1" type="ORF">A7E78_02405</name>
</gene>
<dbReference type="InterPro" id="IPR007485">
    <property type="entry name" value="LPS_assembly_LptE"/>
</dbReference>
<evidence type="ECO:0000313" key="2">
    <source>
        <dbReference type="Proteomes" id="UP000182517"/>
    </source>
</evidence>
<dbReference type="Pfam" id="PF04390">
    <property type="entry name" value="LptE"/>
    <property type="match status" value="1"/>
</dbReference>
<dbReference type="GO" id="GO:0043165">
    <property type="term" value="P:Gram-negative-bacterium-type cell outer membrane assembly"/>
    <property type="evidence" value="ECO:0007669"/>
    <property type="project" value="InterPro"/>
</dbReference>
<protein>
    <recommendedName>
        <fullName evidence="3">Lipopolysaccharide-assembly</fullName>
    </recommendedName>
</protein>
<dbReference type="GO" id="GO:0019867">
    <property type="term" value="C:outer membrane"/>
    <property type="evidence" value="ECO:0007669"/>
    <property type="project" value="InterPro"/>
</dbReference>
<sequence length="170" mass="19467">MSRFIVSLILAVLLLSACGYRLQGRSDSLPGDVRSLHVELFRNDTYEPLIENSVTNEVVERFARHDRLELVEEPSRAEGILGGRIVKYSNRAISYDRDDDIAEKRSQMTVEAVLRRVGNGEVLWKGTVVWQEDYSVNIDKVVQDDREQAAIQVISQRLADELFSHMIDKF</sequence>
<dbReference type="PROSITE" id="PS51257">
    <property type="entry name" value="PROKAR_LIPOPROTEIN"/>
    <property type="match status" value="1"/>
</dbReference>
<dbReference type="EMBL" id="CP015519">
    <property type="protein sequence ID" value="APG26806.1"/>
    <property type="molecule type" value="Genomic_DNA"/>
</dbReference>
<accession>A0A1L3GLI1</accession>
<dbReference type="KEGG" id="pef:A7E78_02405"/>
<keyword evidence="2" id="KW-1185">Reference proteome</keyword>
<dbReference type="OrthoDB" id="5511003at2"/>
<evidence type="ECO:0008006" key="3">
    <source>
        <dbReference type="Google" id="ProtNLM"/>
    </source>
</evidence>
<name>A0A1L3GLI1_9BACT</name>
<proteinExistence type="predicted"/>